<dbReference type="EMBL" id="AP026709">
    <property type="protein sequence ID" value="BDQ38084.1"/>
    <property type="molecule type" value="Genomic_DNA"/>
</dbReference>
<keyword evidence="13" id="KW-1185">Reference proteome</keyword>
<comment type="subcellular location">
    <subcellularLocation>
        <location evidence="10">Cytoplasm</location>
    </subcellularLocation>
</comment>
<gene>
    <name evidence="12" type="primary">hisH1</name>
    <name evidence="10" type="synonym">hisH</name>
    <name evidence="12" type="ORF">SYK_24440</name>
</gene>
<dbReference type="HAMAP" id="MF_00278">
    <property type="entry name" value="HisH"/>
    <property type="match status" value="1"/>
</dbReference>
<dbReference type="InterPro" id="IPR029062">
    <property type="entry name" value="Class_I_gatase-like"/>
</dbReference>
<keyword evidence="3 10" id="KW-0028">Amino-acid biosynthesis</keyword>
<dbReference type="CDD" id="cd01748">
    <property type="entry name" value="GATase1_IGP_Synthase"/>
    <property type="match status" value="1"/>
</dbReference>
<comment type="subunit">
    <text evidence="2 10">Heterodimer of HisH and HisF.</text>
</comment>
<evidence type="ECO:0000256" key="4">
    <source>
        <dbReference type="ARBA" id="ARBA00022801"/>
    </source>
</evidence>
<keyword evidence="10" id="KW-0963">Cytoplasm</keyword>
<keyword evidence="4 10" id="KW-0378">Hydrolase</keyword>
<dbReference type="SUPFAM" id="SSF52317">
    <property type="entry name" value="Class I glutamine amidotransferase-like"/>
    <property type="match status" value="1"/>
</dbReference>
<evidence type="ECO:0000256" key="1">
    <source>
        <dbReference type="ARBA" id="ARBA00005091"/>
    </source>
</evidence>
<dbReference type="NCBIfam" id="TIGR01855">
    <property type="entry name" value="IMP_synth_hisH"/>
    <property type="match status" value="1"/>
</dbReference>
<evidence type="ECO:0000256" key="7">
    <source>
        <dbReference type="ARBA" id="ARBA00023239"/>
    </source>
</evidence>
<dbReference type="PIRSF" id="PIRSF000495">
    <property type="entry name" value="Amidotransf_hisH"/>
    <property type="match status" value="1"/>
</dbReference>
<comment type="pathway">
    <text evidence="1 10">Amino-acid biosynthesis; L-histidine biosynthesis; L-histidine from 5-phospho-alpha-D-ribose 1-diphosphate: step 5/9.</text>
</comment>
<dbReference type="PANTHER" id="PTHR42701">
    <property type="entry name" value="IMIDAZOLE GLYCEROL PHOSPHATE SYNTHASE SUBUNIT HISH"/>
    <property type="match status" value="1"/>
</dbReference>
<feature type="active site" evidence="10">
    <location>
        <position position="195"/>
    </location>
</feature>
<evidence type="ECO:0000313" key="13">
    <source>
        <dbReference type="Proteomes" id="UP001317742"/>
    </source>
</evidence>
<dbReference type="InterPro" id="IPR017926">
    <property type="entry name" value="GATASE"/>
</dbReference>
<dbReference type="Gene3D" id="3.40.50.880">
    <property type="match status" value="1"/>
</dbReference>
<evidence type="ECO:0000256" key="6">
    <source>
        <dbReference type="ARBA" id="ARBA00023102"/>
    </source>
</evidence>
<accession>A0ABM8B2N9</accession>
<dbReference type="Proteomes" id="UP001317742">
    <property type="component" value="Chromosome"/>
</dbReference>
<dbReference type="EC" id="3.5.1.2" evidence="10"/>
<keyword evidence="7 10" id="KW-0456">Lyase</keyword>
<protein>
    <recommendedName>
        <fullName evidence="10">Imidazole glycerol phosphate synthase subunit HisH</fullName>
        <ecNumber evidence="10">4.3.2.10</ecNumber>
    </recommendedName>
    <alternativeName>
        <fullName evidence="10">IGP synthase glutaminase subunit</fullName>
        <ecNumber evidence="10">3.5.1.2</ecNumber>
    </alternativeName>
    <alternativeName>
        <fullName evidence="10">IGP synthase subunit HisH</fullName>
    </alternativeName>
    <alternativeName>
        <fullName evidence="10">ImGP synthase subunit HisH</fullName>
        <shortName evidence="10">IGPS subunit HisH</shortName>
    </alternativeName>
</protein>
<name>A0ABM8B2N9_9BACT</name>
<evidence type="ECO:0000256" key="10">
    <source>
        <dbReference type="HAMAP-Rule" id="MF_00278"/>
    </source>
</evidence>
<comment type="catalytic activity">
    <reaction evidence="9 10">
        <text>L-glutamine + H2O = L-glutamate + NH4(+)</text>
        <dbReference type="Rhea" id="RHEA:15889"/>
        <dbReference type="ChEBI" id="CHEBI:15377"/>
        <dbReference type="ChEBI" id="CHEBI:28938"/>
        <dbReference type="ChEBI" id="CHEBI:29985"/>
        <dbReference type="ChEBI" id="CHEBI:58359"/>
        <dbReference type="EC" id="3.5.1.2"/>
    </reaction>
</comment>
<evidence type="ECO:0000313" key="12">
    <source>
        <dbReference type="EMBL" id="BDQ38084.1"/>
    </source>
</evidence>
<feature type="active site" description="Nucleophile" evidence="10">
    <location>
        <position position="81"/>
    </location>
</feature>
<comment type="function">
    <text evidence="10">IGPS catalyzes the conversion of PRFAR and glutamine to IGP, AICAR and glutamate. The HisH subunit catalyzes the hydrolysis of glutamine to glutamate and ammonia as part of the synthesis of IGP and AICAR. The resulting ammonia molecule is channeled to the active site of HisF.</text>
</comment>
<evidence type="ECO:0000256" key="3">
    <source>
        <dbReference type="ARBA" id="ARBA00022605"/>
    </source>
</evidence>
<sequence>MSRVTIIDYGVGNLRSVAMALSHCGANVSLASSPEEIVAADRVVFPGVGAFANAMNKLDEMGLTQAIKAYAELERPFLGICLGMQMMFDSSDEFGLTAGLGLIPGTVEKIPSHDGAGKLHKVPHIAWAGLLKPQETPTWKDTLFERTPEGTPMYFVHSYAGNPTDSEYRLADCEYNGRIFCAAVGSGNLYGTQFHPEKSGEAGLVLLRQFLA</sequence>
<reference evidence="12 13" key="1">
    <citation type="submission" date="2022-08" db="EMBL/GenBank/DDBJ databases">
        <title>Genome Sequence of the sulphate-reducing bacterium, Pseudodesulfovibrio sp. SYK.</title>
        <authorList>
            <person name="Kondo R."/>
            <person name="Kataoka T."/>
        </authorList>
    </citation>
    <scope>NUCLEOTIDE SEQUENCE [LARGE SCALE GENOMIC DNA]</scope>
    <source>
        <strain evidence="12 13">SYK</strain>
    </source>
</reference>
<dbReference type="PANTHER" id="PTHR42701:SF1">
    <property type="entry name" value="IMIDAZOLE GLYCEROL PHOSPHATE SYNTHASE SUBUNIT HISH"/>
    <property type="match status" value="1"/>
</dbReference>
<dbReference type="InterPro" id="IPR010139">
    <property type="entry name" value="Imidazole-glycPsynth_HisH"/>
</dbReference>
<dbReference type="RefSeq" id="WP_281760590.1">
    <property type="nucleotide sequence ID" value="NZ_AP026709.1"/>
</dbReference>
<dbReference type="PROSITE" id="PS51273">
    <property type="entry name" value="GATASE_TYPE_1"/>
    <property type="match status" value="1"/>
</dbReference>
<keyword evidence="6 10" id="KW-0368">Histidine biosynthesis</keyword>
<organism evidence="12 13">
    <name type="scientific">Pseudodesulfovibrio nedwellii</name>
    <dbReference type="NCBI Taxonomy" id="2973072"/>
    <lineage>
        <taxon>Bacteria</taxon>
        <taxon>Pseudomonadati</taxon>
        <taxon>Thermodesulfobacteriota</taxon>
        <taxon>Desulfovibrionia</taxon>
        <taxon>Desulfovibrionales</taxon>
        <taxon>Desulfovibrionaceae</taxon>
    </lineage>
</organism>
<evidence type="ECO:0000256" key="9">
    <source>
        <dbReference type="ARBA" id="ARBA00049534"/>
    </source>
</evidence>
<dbReference type="EC" id="4.3.2.10" evidence="10"/>
<proteinExistence type="inferred from homology"/>
<evidence type="ECO:0000256" key="5">
    <source>
        <dbReference type="ARBA" id="ARBA00022962"/>
    </source>
</evidence>
<evidence type="ECO:0000259" key="11">
    <source>
        <dbReference type="Pfam" id="PF00117"/>
    </source>
</evidence>
<keyword evidence="5 10" id="KW-0315">Glutamine amidotransferase</keyword>
<evidence type="ECO:0000256" key="8">
    <source>
        <dbReference type="ARBA" id="ARBA00047838"/>
    </source>
</evidence>
<dbReference type="Pfam" id="PF00117">
    <property type="entry name" value="GATase"/>
    <property type="match status" value="1"/>
</dbReference>
<feature type="domain" description="Glutamine amidotransferase" evidence="11">
    <location>
        <begin position="6"/>
        <end position="210"/>
    </location>
</feature>
<comment type="catalytic activity">
    <reaction evidence="8 10">
        <text>5-[(5-phospho-1-deoxy-D-ribulos-1-ylimino)methylamino]-1-(5-phospho-beta-D-ribosyl)imidazole-4-carboxamide + L-glutamine = D-erythro-1-(imidazol-4-yl)glycerol 3-phosphate + 5-amino-1-(5-phospho-beta-D-ribosyl)imidazole-4-carboxamide + L-glutamate + H(+)</text>
        <dbReference type="Rhea" id="RHEA:24793"/>
        <dbReference type="ChEBI" id="CHEBI:15378"/>
        <dbReference type="ChEBI" id="CHEBI:29985"/>
        <dbReference type="ChEBI" id="CHEBI:58278"/>
        <dbReference type="ChEBI" id="CHEBI:58359"/>
        <dbReference type="ChEBI" id="CHEBI:58475"/>
        <dbReference type="ChEBI" id="CHEBI:58525"/>
        <dbReference type="EC" id="4.3.2.10"/>
    </reaction>
</comment>
<feature type="active site" evidence="10">
    <location>
        <position position="197"/>
    </location>
</feature>
<evidence type="ECO:0000256" key="2">
    <source>
        <dbReference type="ARBA" id="ARBA00011152"/>
    </source>
</evidence>